<dbReference type="InterPro" id="IPR036116">
    <property type="entry name" value="FN3_sf"/>
</dbReference>
<dbReference type="CDD" id="cd00063">
    <property type="entry name" value="FN3"/>
    <property type="match status" value="1"/>
</dbReference>
<dbReference type="CDD" id="cd00096">
    <property type="entry name" value="Ig"/>
    <property type="match status" value="1"/>
</dbReference>
<evidence type="ECO:0000313" key="4">
    <source>
        <dbReference type="Proteomes" id="UP001162164"/>
    </source>
</evidence>
<dbReference type="Gene3D" id="2.60.40.10">
    <property type="entry name" value="Immunoglobulins"/>
    <property type="match status" value="2"/>
</dbReference>
<dbReference type="Proteomes" id="UP001162164">
    <property type="component" value="Unassembled WGS sequence"/>
</dbReference>
<dbReference type="PANTHER" id="PTHR23278">
    <property type="entry name" value="SIDESTEP PROTEIN"/>
    <property type="match status" value="1"/>
</dbReference>
<proteinExistence type="predicted"/>
<dbReference type="SUPFAM" id="SSF48726">
    <property type="entry name" value="Immunoglobulin"/>
    <property type="match status" value="1"/>
</dbReference>
<evidence type="ECO:0000259" key="1">
    <source>
        <dbReference type="PROSITE" id="PS50835"/>
    </source>
</evidence>
<dbReference type="PROSITE" id="PS50853">
    <property type="entry name" value="FN3"/>
    <property type="match status" value="1"/>
</dbReference>
<dbReference type="InterPro" id="IPR036179">
    <property type="entry name" value="Ig-like_dom_sf"/>
</dbReference>
<dbReference type="EMBL" id="JAPWTJ010000162">
    <property type="protein sequence ID" value="KAJ8981820.1"/>
    <property type="molecule type" value="Genomic_DNA"/>
</dbReference>
<feature type="domain" description="Ig-like" evidence="1">
    <location>
        <begin position="14"/>
        <end position="102"/>
    </location>
</feature>
<protein>
    <recommendedName>
        <fullName evidence="5">Sidestep protein</fullName>
    </recommendedName>
</protein>
<evidence type="ECO:0000259" key="2">
    <source>
        <dbReference type="PROSITE" id="PS50853"/>
    </source>
</evidence>
<dbReference type="PROSITE" id="PS50835">
    <property type="entry name" value="IG_LIKE"/>
    <property type="match status" value="1"/>
</dbReference>
<dbReference type="Pfam" id="PF13927">
    <property type="entry name" value="Ig_3"/>
    <property type="match status" value="1"/>
</dbReference>
<dbReference type="PANTHER" id="PTHR23278:SF28">
    <property type="entry name" value="SIDESTEP IV, ISOFORM C"/>
    <property type="match status" value="1"/>
</dbReference>
<feature type="domain" description="Fibronectin type-III" evidence="2">
    <location>
        <begin position="124"/>
        <end position="219"/>
    </location>
</feature>
<dbReference type="InterPro" id="IPR013783">
    <property type="entry name" value="Ig-like_fold"/>
</dbReference>
<evidence type="ECO:0000313" key="3">
    <source>
        <dbReference type="EMBL" id="KAJ8981820.1"/>
    </source>
</evidence>
<accession>A0ABQ9JU05</accession>
<organism evidence="3 4">
    <name type="scientific">Molorchus minor</name>
    <dbReference type="NCBI Taxonomy" id="1323400"/>
    <lineage>
        <taxon>Eukaryota</taxon>
        <taxon>Metazoa</taxon>
        <taxon>Ecdysozoa</taxon>
        <taxon>Arthropoda</taxon>
        <taxon>Hexapoda</taxon>
        <taxon>Insecta</taxon>
        <taxon>Pterygota</taxon>
        <taxon>Neoptera</taxon>
        <taxon>Endopterygota</taxon>
        <taxon>Coleoptera</taxon>
        <taxon>Polyphaga</taxon>
        <taxon>Cucujiformia</taxon>
        <taxon>Chrysomeloidea</taxon>
        <taxon>Cerambycidae</taxon>
        <taxon>Lamiinae</taxon>
        <taxon>Monochamini</taxon>
        <taxon>Molorchus</taxon>
    </lineage>
</organism>
<reference evidence="3" key="1">
    <citation type="journal article" date="2023" name="Insect Mol. Biol.">
        <title>Genome sequencing provides insights into the evolution of gene families encoding plant cell wall-degrading enzymes in longhorned beetles.</title>
        <authorList>
            <person name="Shin N.R."/>
            <person name="Okamura Y."/>
            <person name="Kirsch R."/>
            <person name="Pauchet Y."/>
        </authorList>
    </citation>
    <scope>NUCLEOTIDE SEQUENCE</scope>
    <source>
        <strain evidence="3">MMC_N1</strain>
    </source>
</reference>
<comment type="caution">
    <text evidence="3">The sequence shown here is derived from an EMBL/GenBank/DDBJ whole genome shotgun (WGS) entry which is preliminary data.</text>
</comment>
<gene>
    <name evidence="3" type="ORF">NQ317_007406</name>
</gene>
<sequence>MRDAAFESATLVAPRGTLVTYRPPHAPVCVQEREELYGALKQETVTLRCQVDANPSAVTFHWTFNNSGDQTDVPANRFTSEVTSSRLNYTPVTDLDYGTLLCYGVNEVGRQKDPCVFQVVIAGRPSQLQNCTLNNQTSNSLQVDCTEGFDGGLPQSFFMEVLELPSLRSKVNLTTYRMPPTFTANGLDPGASYRIMLYAVNAKGRSDPAFIDPVTFKGVAKLQGEF</sequence>
<dbReference type="SUPFAM" id="SSF49265">
    <property type="entry name" value="Fibronectin type III"/>
    <property type="match status" value="1"/>
</dbReference>
<name>A0ABQ9JU05_9CUCU</name>
<evidence type="ECO:0008006" key="5">
    <source>
        <dbReference type="Google" id="ProtNLM"/>
    </source>
</evidence>
<dbReference type="InterPro" id="IPR007110">
    <property type="entry name" value="Ig-like_dom"/>
</dbReference>
<keyword evidence="4" id="KW-1185">Reference proteome</keyword>
<dbReference type="InterPro" id="IPR003961">
    <property type="entry name" value="FN3_dom"/>
</dbReference>